<keyword evidence="13" id="KW-0408">Iron</keyword>
<dbReference type="InterPro" id="IPR005467">
    <property type="entry name" value="His_kinase_dom"/>
</dbReference>
<dbReference type="PRINTS" id="PR00344">
    <property type="entry name" value="BCTRLSENSOR"/>
</dbReference>
<proteinExistence type="inferred from homology"/>
<comment type="catalytic activity">
    <reaction evidence="1">
        <text>ATP + protein L-histidine = ADP + protein N-phospho-L-histidine.</text>
        <dbReference type="EC" id="2.7.13.3"/>
    </reaction>
</comment>
<dbReference type="InterPro" id="IPR016131">
    <property type="entry name" value="Haemerythrin_Fe_BS"/>
</dbReference>
<dbReference type="STRING" id="28181.BEN30_15695"/>
<dbReference type="InterPro" id="IPR003661">
    <property type="entry name" value="HisK_dim/P_dom"/>
</dbReference>
<keyword evidence="6" id="KW-0997">Cell inner membrane</keyword>
<dbReference type="InterPro" id="IPR003660">
    <property type="entry name" value="HAMP_dom"/>
</dbReference>
<dbReference type="InterPro" id="IPR004358">
    <property type="entry name" value="Sig_transdc_His_kin-like_C"/>
</dbReference>
<dbReference type="PANTHER" id="PTHR43047">
    <property type="entry name" value="TWO-COMPONENT HISTIDINE PROTEIN KINASE"/>
    <property type="match status" value="1"/>
</dbReference>
<dbReference type="EC" id="2.7.13.3" evidence="4"/>
<dbReference type="Gene3D" id="3.30.450.220">
    <property type="entry name" value="LuxQ periplasmic domain, N-terminal subdomain"/>
    <property type="match status" value="1"/>
</dbReference>
<evidence type="ECO:0000256" key="12">
    <source>
        <dbReference type="ARBA" id="ARBA00022989"/>
    </source>
</evidence>
<dbReference type="Pfam" id="PF01814">
    <property type="entry name" value="Hemerythrin"/>
    <property type="match status" value="1"/>
</dbReference>
<dbReference type="GO" id="GO:0046872">
    <property type="term" value="F:metal ion binding"/>
    <property type="evidence" value="ECO:0007669"/>
    <property type="project" value="UniProtKB-KW"/>
</dbReference>
<dbReference type="GO" id="GO:0005886">
    <property type="term" value="C:plasma membrane"/>
    <property type="evidence" value="ECO:0007669"/>
    <property type="project" value="UniProtKB-SubCell"/>
</dbReference>
<keyword evidence="10" id="KW-0479">Metal-binding</keyword>
<comment type="similarity">
    <text evidence="3">Belongs to the hemerythrin family.</text>
</comment>
<keyword evidence="12" id="KW-0472">Membrane</keyword>
<keyword evidence="12" id="KW-1133">Transmembrane helix</keyword>
<dbReference type="AlphaFoldDB" id="A0A1E5Q5H7"/>
<dbReference type="CDD" id="cd12107">
    <property type="entry name" value="Hemerythrin"/>
    <property type="match status" value="1"/>
</dbReference>
<evidence type="ECO:0000256" key="2">
    <source>
        <dbReference type="ARBA" id="ARBA00004429"/>
    </source>
</evidence>
<dbReference type="InterPro" id="IPR035938">
    <property type="entry name" value="Hemerythrin-like_sf"/>
</dbReference>
<dbReference type="Proteomes" id="UP000095347">
    <property type="component" value="Unassembled WGS sequence"/>
</dbReference>
<organism evidence="16 17">
    <name type="scientific">Magnetovibrio blakemorei</name>
    <dbReference type="NCBI Taxonomy" id="28181"/>
    <lineage>
        <taxon>Bacteria</taxon>
        <taxon>Pseudomonadati</taxon>
        <taxon>Pseudomonadota</taxon>
        <taxon>Alphaproteobacteria</taxon>
        <taxon>Rhodospirillales</taxon>
        <taxon>Magnetovibrionaceae</taxon>
        <taxon>Magnetovibrio</taxon>
    </lineage>
</organism>
<dbReference type="SUPFAM" id="SSF103190">
    <property type="entry name" value="Sensory domain-like"/>
    <property type="match status" value="1"/>
</dbReference>
<evidence type="ECO:0000256" key="9">
    <source>
        <dbReference type="ARBA" id="ARBA00022692"/>
    </source>
</evidence>
<dbReference type="CDD" id="cd00082">
    <property type="entry name" value="HisKA"/>
    <property type="match status" value="1"/>
</dbReference>
<dbReference type="SUPFAM" id="SSF47384">
    <property type="entry name" value="Homodimeric domain of signal transducing histidine kinase"/>
    <property type="match status" value="1"/>
</dbReference>
<evidence type="ECO:0000256" key="5">
    <source>
        <dbReference type="ARBA" id="ARBA00022475"/>
    </source>
</evidence>
<dbReference type="PANTHER" id="PTHR43047:SF63">
    <property type="entry name" value="HISTIDINE KINASE"/>
    <property type="match status" value="1"/>
</dbReference>
<evidence type="ECO:0000256" key="4">
    <source>
        <dbReference type="ARBA" id="ARBA00012438"/>
    </source>
</evidence>
<evidence type="ECO:0000256" key="1">
    <source>
        <dbReference type="ARBA" id="ARBA00000085"/>
    </source>
</evidence>
<dbReference type="SMART" id="SM00387">
    <property type="entry name" value="HATPase_c"/>
    <property type="match status" value="1"/>
</dbReference>
<dbReference type="GO" id="GO:0000155">
    <property type="term" value="F:phosphorelay sensor kinase activity"/>
    <property type="evidence" value="ECO:0007669"/>
    <property type="project" value="InterPro"/>
</dbReference>
<dbReference type="SMART" id="SM00388">
    <property type="entry name" value="HisKA"/>
    <property type="match status" value="1"/>
</dbReference>
<comment type="subcellular location">
    <subcellularLocation>
        <location evidence="2">Cell inner membrane</location>
        <topology evidence="2">Multi-pass membrane protein</topology>
    </subcellularLocation>
</comment>
<dbReference type="GO" id="GO:0009927">
    <property type="term" value="F:histidine phosphotransfer kinase activity"/>
    <property type="evidence" value="ECO:0007669"/>
    <property type="project" value="TreeGrafter"/>
</dbReference>
<reference evidence="17" key="1">
    <citation type="submission" date="2016-07" db="EMBL/GenBank/DDBJ databases">
        <authorList>
            <person name="Florea S."/>
            <person name="Webb J.S."/>
            <person name="Jaromczyk J."/>
            <person name="Schardl C.L."/>
        </authorList>
    </citation>
    <scope>NUCLEOTIDE SEQUENCE [LARGE SCALE GENOMIC DNA]</scope>
    <source>
        <strain evidence="17">MV-1</strain>
    </source>
</reference>
<dbReference type="Pfam" id="PF00512">
    <property type="entry name" value="HisKA"/>
    <property type="match status" value="1"/>
</dbReference>
<dbReference type="InterPro" id="IPR029151">
    <property type="entry name" value="Sensor-like_sf"/>
</dbReference>
<evidence type="ECO:0000256" key="11">
    <source>
        <dbReference type="ARBA" id="ARBA00022777"/>
    </source>
</evidence>
<keyword evidence="5" id="KW-1003">Cell membrane</keyword>
<keyword evidence="9" id="KW-0812">Transmembrane</keyword>
<dbReference type="NCBIfam" id="TIGR02481">
    <property type="entry name" value="hemeryth_dom"/>
    <property type="match status" value="1"/>
</dbReference>
<dbReference type="InterPro" id="IPR003594">
    <property type="entry name" value="HATPase_dom"/>
</dbReference>
<dbReference type="Gene3D" id="1.10.287.130">
    <property type="match status" value="1"/>
</dbReference>
<dbReference type="NCBIfam" id="NF033749">
    <property type="entry name" value="bact_hemeryth"/>
    <property type="match status" value="1"/>
</dbReference>
<gene>
    <name evidence="16" type="ORF">BEN30_15695</name>
</gene>
<keyword evidence="7" id="KW-0597">Phosphoprotein</keyword>
<dbReference type="InterPro" id="IPR012312">
    <property type="entry name" value="Hemerythrin-like"/>
</dbReference>
<accession>A0A1E5Q5H7</accession>
<feature type="domain" description="HAMP" evidence="15">
    <location>
        <begin position="281"/>
        <end position="333"/>
    </location>
</feature>
<dbReference type="Pfam" id="PF09308">
    <property type="entry name" value="LuxQ-periplasm"/>
    <property type="match status" value="1"/>
</dbReference>
<evidence type="ECO:0000256" key="7">
    <source>
        <dbReference type="ARBA" id="ARBA00022553"/>
    </source>
</evidence>
<dbReference type="EMBL" id="MCGG01000055">
    <property type="protein sequence ID" value="OEJ65124.1"/>
    <property type="molecule type" value="Genomic_DNA"/>
</dbReference>
<name>A0A1E5Q5H7_9PROT</name>
<evidence type="ECO:0000256" key="10">
    <source>
        <dbReference type="ARBA" id="ARBA00022723"/>
    </source>
</evidence>
<dbReference type="InterPro" id="IPR012827">
    <property type="entry name" value="Hemerythrin_metal-bd"/>
</dbReference>
<dbReference type="GO" id="GO:0016791">
    <property type="term" value="F:phosphatase activity"/>
    <property type="evidence" value="ECO:0007669"/>
    <property type="project" value="InterPro"/>
</dbReference>
<dbReference type="PROSITE" id="PS00550">
    <property type="entry name" value="HEMERYTHRINS"/>
    <property type="match status" value="1"/>
</dbReference>
<dbReference type="PROSITE" id="PS50109">
    <property type="entry name" value="HIS_KIN"/>
    <property type="match status" value="1"/>
</dbReference>
<evidence type="ECO:0000256" key="6">
    <source>
        <dbReference type="ARBA" id="ARBA00022519"/>
    </source>
</evidence>
<protein>
    <recommendedName>
        <fullName evidence="4">histidine kinase</fullName>
        <ecNumber evidence="4">2.7.13.3</ecNumber>
    </recommendedName>
</protein>
<dbReference type="Gene3D" id="3.30.565.10">
    <property type="entry name" value="Histidine kinase-like ATPase, C-terminal domain"/>
    <property type="match status" value="1"/>
</dbReference>
<dbReference type="PROSITE" id="PS50885">
    <property type="entry name" value="HAMP"/>
    <property type="match status" value="1"/>
</dbReference>
<dbReference type="InterPro" id="IPR043056">
    <property type="entry name" value="LuxQ-periplasm_N"/>
</dbReference>
<evidence type="ECO:0000313" key="16">
    <source>
        <dbReference type="EMBL" id="OEJ65124.1"/>
    </source>
</evidence>
<dbReference type="SUPFAM" id="SSF55874">
    <property type="entry name" value="ATPase domain of HSP90 chaperone/DNA topoisomerase II/histidine kinase"/>
    <property type="match status" value="1"/>
</dbReference>
<evidence type="ECO:0000313" key="17">
    <source>
        <dbReference type="Proteomes" id="UP000095347"/>
    </source>
</evidence>
<evidence type="ECO:0000256" key="8">
    <source>
        <dbReference type="ARBA" id="ARBA00022679"/>
    </source>
</evidence>
<evidence type="ECO:0000259" key="14">
    <source>
        <dbReference type="PROSITE" id="PS50109"/>
    </source>
</evidence>
<feature type="domain" description="Histidine kinase" evidence="14">
    <location>
        <begin position="355"/>
        <end position="576"/>
    </location>
</feature>
<dbReference type="InterPro" id="IPR015387">
    <property type="entry name" value="LuxQ-periplasm_dom"/>
</dbReference>
<dbReference type="Gene3D" id="6.10.340.10">
    <property type="match status" value="1"/>
</dbReference>
<evidence type="ECO:0000256" key="3">
    <source>
        <dbReference type="ARBA" id="ARBA00010587"/>
    </source>
</evidence>
<dbReference type="InterPro" id="IPR036097">
    <property type="entry name" value="HisK_dim/P_sf"/>
</dbReference>
<comment type="caution">
    <text evidence="16">The sequence shown here is derived from an EMBL/GenBank/DDBJ whole genome shotgun (WGS) entry which is preliminary data.</text>
</comment>
<evidence type="ECO:0000256" key="13">
    <source>
        <dbReference type="ARBA" id="ARBA00023004"/>
    </source>
</evidence>
<keyword evidence="8" id="KW-0808">Transferase</keyword>
<evidence type="ECO:0000259" key="15">
    <source>
        <dbReference type="PROSITE" id="PS50885"/>
    </source>
</evidence>
<dbReference type="InterPro" id="IPR036890">
    <property type="entry name" value="HATPase_C_sf"/>
</dbReference>
<sequence>MLGALFFIGQRSFEHVIDMQTIRDFEHTRTLMALMVDDRLQSGAQEMDSSVRSSNITAAVENDNKADVRKILNQILESRSGNLFDRLVVEREADHTWTSVDMSFNSSAHWSPRPRTETCGSWNHQLQKLNGITWHSLVYCTEIVSQISGRVLGRLHGGLVLNENIPLLLDIGHAIGVDNLALRDGNEIISALSHFSSDGTVKTISQHPSLTIKRQNENVFASFPFAHPSPGTRSWQTSLEVVAVKQAPQFGQMVDALMKDAYWAALAVLILGGVTTLILHRAIGSSLGKLMQYVEAVRVGQHKSRAPSSTIAEVNELGFVLDDMVRTLRQSEQSLILTKDEAEKASKAKSEFLASMSHELRTPLNAVLGFAQMLQYDPQYPLSDLQNERVEYILSGGHHLLSLIDEILELAKIEAHQLTISLDEVSAREVIVECVSLATSLSLQHEISIINNTFTNLDATLLTDRIRFKQVLVNLLSNAIKFNSPGGTVTIDAEETPNGFLRLSVSDSGIGIAEADRDKVFQLFHRLGADPAIAREGTGIGLTITKTILDHMAGSINFISKLGQGTTFWIELPLSSNNNVLIWSEAMITGVEAIDKDHRVLMKLLNKITRDTVGRTDIGDIVDKLVDYTHFHFKREETIMEVCAYPGLEEHRAIHKSIAAKVDQLAIKWREKPEPELLAHLHKFLRDWLFSHIILEDTKIEGLAKGKKREIKHALDMLSSVEGNNLDVLNND</sequence>
<keyword evidence="17" id="KW-1185">Reference proteome</keyword>
<keyword evidence="11" id="KW-0418">Kinase</keyword>
<dbReference type="SUPFAM" id="SSF47188">
    <property type="entry name" value="Hemerythrin-like"/>
    <property type="match status" value="1"/>
</dbReference>
<dbReference type="Pfam" id="PF02518">
    <property type="entry name" value="HATPase_c"/>
    <property type="match status" value="1"/>
</dbReference>
<dbReference type="Gene3D" id="1.20.120.50">
    <property type="entry name" value="Hemerythrin-like"/>
    <property type="match status" value="1"/>
</dbReference>